<feature type="compositionally biased region" description="Low complexity" evidence="17">
    <location>
        <begin position="68"/>
        <end position="81"/>
    </location>
</feature>
<keyword evidence="9" id="KW-0966">Cell projection</keyword>
<feature type="coiled-coil region" evidence="16">
    <location>
        <begin position="178"/>
        <end position="226"/>
    </location>
</feature>
<comment type="caution">
    <text evidence="19">The sequence shown here is derived from an EMBL/GenBank/DDBJ whole genome shotgun (WGS) entry which is preliminary data.</text>
</comment>
<dbReference type="InterPro" id="IPR018039">
    <property type="entry name" value="IF_conserved"/>
</dbReference>
<dbReference type="GO" id="GO:0005883">
    <property type="term" value="C:neurofilament"/>
    <property type="evidence" value="ECO:0007669"/>
    <property type="project" value="TreeGrafter"/>
</dbReference>
<evidence type="ECO:0000256" key="17">
    <source>
        <dbReference type="SAM" id="MobiDB-lite"/>
    </source>
</evidence>
<dbReference type="PROSITE" id="PS00226">
    <property type="entry name" value="IF_ROD_1"/>
    <property type="match status" value="1"/>
</dbReference>
<feature type="coiled-coil region" evidence="16">
    <location>
        <begin position="101"/>
        <end position="135"/>
    </location>
</feature>
<dbReference type="PANTHER" id="PTHR23214:SF1">
    <property type="entry name" value="NEUROFILAMENT HEAVY POLYPEPTIDE"/>
    <property type="match status" value="1"/>
</dbReference>
<dbReference type="FunFam" id="1.20.5.170:FF:000002">
    <property type="entry name" value="Type I keratin KA11"/>
    <property type="match status" value="1"/>
</dbReference>
<organism evidence="19 20">
    <name type="scientific">Gulo gulo</name>
    <name type="common">Wolverine</name>
    <name type="synonym">Gluton</name>
    <dbReference type="NCBI Taxonomy" id="48420"/>
    <lineage>
        <taxon>Eukaryota</taxon>
        <taxon>Metazoa</taxon>
        <taxon>Chordata</taxon>
        <taxon>Craniata</taxon>
        <taxon>Vertebrata</taxon>
        <taxon>Euteleostomi</taxon>
        <taxon>Mammalia</taxon>
        <taxon>Eutheria</taxon>
        <taxon>Laurasiatheria</taxon>
        <taxon>Carnivora</taxon>
        <taxon>Caniformia</taxon>
        <taxon>Musteloidea</taxon>
        <taxon>Mustelidae</taxon>
        <taxon>Guloninae</taxon>
        <taxon>Gulo</taxon>
    </lineage>
</organism>
<dbReference type="AlphaFoldDB" id="A0A9X9PWH0"/>
<dbReference type="GO" id="GO:0030424">
    <property type="term" value="C:axon"/>
    <property type="evidence" value="ECO:0007669"/>
    <property type="project" value="UniProtKB-SubCell"/>
</dbReference>
<keyword evidence="8" id="KW-0206">Cytoskeleton</keyword>
<evidence type="ECO:0000256" key="9">
    <source>
        <dbReference type="ARBA" id="ARBA00023273"/>
    </source>
</evidence>
<feature type="region of interest" description="Disordered" evidence="17">
    <location>
        <begin position="59"/>
        <end position="81"/>
    </location>
</feature>
<evidence type="ECO:0000256" key="2">
    <source>
        <dbReference type="ARBA" id="ARBA00004489"/>
    </source>
</evidence>
<feature type="compositionally biased region" description="Basic and acidic residues" evidence="17">
    <location>
        <begin position="519"/>
        <end position="550"/>
    </location>
</feature>
<evidence type="ECO:0000256" key="10">
    <source>
        <dbReference type="ARBA" id="ARBA00046768"/>
    </source>
</evidence>
<name>A0A9X9PWH0_GULGU</name>
<reference evidence="19 20" key="1">
    <citation type="submission" date="2018-10" db="EMBL/GenBank/DDBJ databases">
        <authorList>
            <person name="Ekblom R."/>
            <person name="Jareborg N."/>
        </authorList>
    </citation>
    <scope>NUCLEOTIDE SEQUENCE [LARGE SCALE GENOMIC DNA]</scope>
    <source>
        <tissue evidence="19">Muscle</tissue>
    </source>
</reference>
<comment type="subunit">
    <text evidence="10">Forms heterodimers with NEFL; which can further hetero-oligomerize (in vitro). Forms heterodimers with INA (in vitro).</text>
</comment>
<accession>A0A9X9PWH0</accession>
<sequence>MMSFSGADALLGAPFAPLHGGGSLHYALARKGGAGGARSAAGSSSGFHSWARTSVSSVSASPGRFRGAAATSSTDSLDTLSNGPEGCVVAAAAARSEKEQLQALNDRFAGYIDKVRQLEAHNRSLEGEAAALRQQHAGRAAMGELYEREVREMRGAVLRLGAARGQLRLEQEHLLEDIAHVRQRLDDEARQREEAEAAARALARFAQEAEAARVELQKKAQALQEECGYLRRHHQEEVGELLGQIQGCGAAQAQAQAEARDALKCDVTSALREIRAQLEGHAVQSTLQSEEWFRVRLDRLSEAAKVNTDAMRSAQEEITEYRRQLQARTTELEALKGTKESLERQRSELEDRHQADIASYQEAIQQLDAELRNTKWEMAAQLREYQDLLNVKMALDIEIAAYRKLLEGEECRIGFGPSPFSLPEGLPKIPSTSTHIKVKSEEKIKVVEKSEKETVILEEQTEEIQVTEEVTEEEEKEAKEEKGEEEEAEGGEEAAKSPPAEEAASPEKEEAKSPVGAKSPEKEEAKSPTEAKSPVKEEAKSPEKAKSPMK</sequence>
<dbReference type="Proteomes" id="UP000269945">
    <property type="component" value="Unassembled WGS sequence"/>
</dbReference>
<protein>
    <recommendedName>
        <fullName evidence="12">Neurofilament heavy polypeptide</fullName>
    </recommendedName>
    <alternativeName>
        <fullName evidence="14">200 kDa neurofilament protein</fullName>
    </alternativeName>
    <alternativeName>
        <fullName evidence="13">Neurofilament triplet H protein</fullName>
    </alternativeName>
</protein>
<keyword evidence="6 15" id="KW-0403">Intermediate filament</keyword>
<evidence type="ECO:0000256" key="13">
    <source>
        <dbReference type="ARBA" id="ARBA00076316"/>
    </source>
</evidence>
<dbReference type="Pfam" id="PF00038">
    <property type="entry name" value="Filament"/>
    <property type="match status" value="1"/>
</dbReference>
<evidence type="ECO:0000256" key="15">
    <source>
        <dbReference type="RuleBase" id="RU000685"/>
    </source>
</evidence>
<keyword evidence="4" id="KW-0597">Phosphoprotein</keyword>
<keyword evidence="5" id="KW-0677">Repeat</keyword>
<dbReference type="Gene3D" id="1.20.5.500">
    <property type="entry name" value="Single helix bin"/>
    <property type="match status" value="1"/>
</dbReference>
<dbReference type="Pfam" id="PF07142">
    <property type="entry name" value="DUF1388"/>
    <property type="match status" value="1"/>
</dbReference>
<dbReference type="PANTHER" id="PTHR23214">
    <property type="entry name" value="NEUROFILAMENT TRIPLET H PROTEIN"/>
    <property type="match status" value="1"/>
</dbReference>
<gene>
    <name evidence="19" type="ORF">BN2614_LOCUS4</name>
</gene>
<keyword evidence="7 16" id="KW-0175">Coiled coil</keyword>
<dbReference type="SMART" id="SM01391">
    <property type="entry name" value="Filament"/>
    <property type="match status" value="1"/>
</dbReference>
<evidence type="ECO:0000256" key="12">
    <source>
        <dbReference type="ARBA" id="ARBA00071367"/>
    </source>
</evidence>
<dbReference type="InterPro" id="IPR039008">
    <property type="entry name" value="IF_rod_dom"/>
</dbReference>
<dbReference type="EMBL" id="CYRY02005335">
    <property type="protein sequence ID" value="VCW69765.1"/>
    <property type="molecule type" value="Genomic_DNA"/>
</dbReference>
<evidence type="ECO:0000256" key="4">
    <source>
        <dbReference type="ARBA" id="ARBA00022553"/>
    </source>
</evidence>
<dbReference type="Gene3D" id="1.20.5.170">
    <property type="match status" value="1"/>
</dbReference>
<evidence type="ECO:0000313" key="20">
    <source>
        <dbReference type="Proteomes" id="UP000269945"/>
    </source>
</evidence>
<evidence type="ECO:0000259" key="18">
    <source>
        <dbReference type="PROSITE" id="PS51842"/>
    </source>
</evidence>
<dbReference type="GO" id="GO:0099184">
    <property type="term" value="F:structural constituent of postsynaptic intermediate filament cytoskeleton"/>
    <property type="evidence" value="ECO:0007669"/>
    <property type="project" value="TreeGrafter"/>
</dbReference>
<feature type="compositionally biased region" description="Acidic residues" evidence="17">
    <location>
        <begin position="483"/>
        <end position="492"/>
    </location>
</feature>
<proteinExistence type="inferred from homology"/>
<feature type="region of interest" description="Disordered" evidence="17">
    <location>
        <begin position="458"/>
        <end position="550"/>
    </location>
</feature>
<comment type="subcellular location">
    <subcellularLocation>
        <location evidence="2">Cell projection</location>
        <location evidence="2">Axon</location>
    </subcellularLocation>
    <subcellularLocation>
        <location evidence="1">Cytoplasm</location>
        <location evidence="1">Cytoskeleton</location>
    </subcellularLocation>
</comment>
<evidence type="ECO:0000256" key="7">
    <source>
        <dbReference type="ARBA" id="ARBA00023054"/>
    </source>
</evidence>
<feature type="non-terminal residue" evidence="19">
    <location>
        <position position="550"/>
    </location>
</feature>
<evidence type="ECO:0000256" key="3">
    <source>
        <dbReference type="ARBA" id="ARBA00022490"/>
    </source>
</evidence>
<comment type="function">
    <text evidence="11">Neurofilaments usually contain three intermediate filament proteins: NEFL, NEFM, and NEFH which are involved in the maintenance of neuronal caliber. NEFH has an important function in mature axons that is not subserved by the two smaller NF proteins. May additionally cooperate with the neuronal intermediate filament proteins PRPH and INA to form neuronal filamentous networks.</text>
</comment>
<evidence type="ECO:0000256" key="5">
    <source>
        <dbReference type="ARBA" id="ARBA00022737"/>
    </source>
</evidence>
<keyword evidence="20" id="KW-1185">Reference proteome</keyword>
<dbReference type="SUPFAM" id="SSF64593">
    <property type="entry name" value="Intermediate filament protein, coiled coil region"/>
    <property type="match status" value="2"/>
</dbReference>
<feature type="coiled-coil region" evidence="16">
    <location>
        <begin position="297"/>
        <end position="384"/>
    </location>
</feature>
<dbReference type="Gene3D" id="1.20.5.1160">
    <property type="entry name" value="Vasodilator-stimulated phosphoprotein"/>
    <property type="match status" value="1"/>
</dbReference>
<dbReference type="InterPro" id="IPR010790">
    <property type="entry name" value="DUF1388"/>
</dbReference>
<dbReference type="GO" id="GO:0045110">
    <property type="term" value="P:intermediate filament bundle assembly"/>
    <property type="evidence" value="ECO:0007669"/>
    <property type="project" value="TreeGrafter"/>
</dbReference>
<evidence type="ECO:0000256" key="6">
    <source>
        <dbReference type="ARBA" id="ARBA00022754"/>
    </source>
</evidence>
<comment type="similarity">
    <text evidence="15">Belongs to the intermediate filament family.</text>
</comment>
<evidence type="ECO:0000256" key="14">
    <source>
        <dbReference type="ARBA" id="ARBA00079984"/>
    </source>
</evidence>
<dbReference type="FunFam" id="1.20.5.1160:FF:000010">
    <property type="entry name" value="neurofilament heavy polypeptide"/>
    <property type="match status" value="1"/>
</dbReference>
<evidence type="ECO:0000313" key="19">
    <source>
        <dbReference type="EMBL" id="VCW69765.1"/>
    </source>
</evidence>
<evidence type="ECO:0000256" key="1">
    <source>
        <dbReference type="ARBA" id="ARBA00004245"/>
    </source>
</evidence>
<evidence type="ECO:0000256" key="11">
    <source>
        <dbReference type="ARBA" id="ARBA00060120"/>
    </source>
</evidence>
<feature type="domain" description="IF rod" evidence="18">
    <location>
        <begin position="97"/>
        <end position="413"/>
    </location>
</feature>
<feature type="compositionally biased region" description="Acidic residues" evidence="17">
    <location>
        <begin position="459"/>
        <end position="475"/>
    </location>
</feature>
<dbReference type="GO" id="GO:0007409">
    <property type="term" value="P:axonogenesis"/>
    <property type="evidence" value="ECO:0007669"/>
    <property type="project" value="UniProtKB-ARBA"/>
</dbReference>
<evidence type="ECO:0000256" key="8">
    <source>
        <dbReference type="ARBA" id="ARBA00023212"/>
    </source>
</evidence>
<keyword evidence="3" id="KW-0963">Cytoplasm</keyword>
<dbReference type="PROSITE" id="PS51842">
    <property type="entry name" value="IF_ROD_2"/>
    <property type="match status" value="1"/>
</dbReference>
<evidence type="ECO:0000256" key="16">
    <source>
        <dbReference type="SAM" id="Coils"/>
    </source>
</evidence>